<dbReference type="GO" id="GO:0003735">
    <property type="term" value="F:structural constituent of ribosome"/>
    <property type="evidence" value="ECO:0007669"/>
    <property type="project" value="InterPro"/>
</dbReference>
<dbReference type="EMBL" id="MK086011">
    <property type="protein sequence ID" value="QBX98917.1"/>
    <property type="molecule type" value="Genomic_DNA"/>
</dbReference>
<dbReference type="InterPro" id="IPR036853">
    <property type="entry name" value="Ribosomal_uL14_sf"/>
</dbReference>
<dbReference type="GO" id="GO:0006412">
    <property type="term" value="P:translation"/>
    <property type="evidence" value="ECO:0007669"/>
    <property type="project" value="InterPro"/>
</dbReference>
<keyword evidence="5" id="KW-0496">Mitochondrion</keyword>
<dbReference type="GO" id="GO:0005762">
    <property type="term" value="C:mitochondrial large ribosomal subunit"/>
    <property type="evidence" value="ECO:0007669"/>
    <property type="project" value="TreeGrafter"/>
</dbReference>
<dbReference type="Pfam" id="PF00238">
    <property type="entry name" value="Ribosomal_L14"/>
    <property type="match status" value="1"/>
</dbReference>
<keyword evidence="3 4" id="KW-0687">Ribonucleoprotein</keyword>
<dbReference type="RefSeq" id="YP_009647183.1">
    <property type="nucleotide sequence ID" value="NC_042603.1"/>
</dbReference>
<dbReference type="AlphaFoldDB" id="A0A4D6C6A8"/>
<dbReference type="HAMAP" id="MF_01367">
    <property type="entry name" value="Ribosomal_uL14"/>
    <property type="match status" value="1"/>
</dbReference>
<reference evidence="5" key="1">
    <citation type="journal article" date="2019" name="Genome Biol. Evol.">
        <title>Tracing the Evolution of the Plastome and Mitogenome in the Chloropicophyceae Uncovered Convergent tRNA Gene Losses and a Variant Plastid Genetic Code.</title>
        <authorList>
            <person name="Turmel M."/>
            <person name="Dos Santos A.L."/>
            <person name="Otis C."/>
            <person name="Sergerie R."/>
            <person name="Lemieux C."/>
        </authorList>
    </citation>
    <scope>NUCLEOTIDE SEQUENCE</scope>
</reference>
<name>A0A4D6C6A8_9CHLO</name>
<dbReference type="NCBIfam" id="TIGR01067">
    <property type="entry name" value="rplN_bact"/>
    <property type="match status" value="1"/>
</dbReference>
<evidence type="ECO:0000313" key="5">
    <source>
        <dbReference type="EMBL" id="QBX98917.1"/>
    </source>
</evidence>
<dbReference type="Gene3D" id="2.40.150.20">
    <property type="entry name" value="Ribosomal protein L14"/>
    <property type="match status" value="1"/>
</dbReference>
<dbReference type="SUPFAM" id="SSF50193">
    <property type="entry name" value="Ribosomal protein L14"/>
    <property type="match status" value="1"/>
</dbReference>
<dbReference type="PANTHER" id="PTHR11761">
    <property type="entry name" value="50S/60S RIBOSOMAL PROTEIN L14/L23"/>
    <property type="match status" value="1"/>
</dbReference>
<geneLocation type="mitochondrion" evidence="5"/>
<dbReference type="GeneID" id="40513631"/>
<dbReference type="CDD" id="cd00337">
    <property type="entry name" value="Ribosomal_uL14"/>
    <property type="match status" value="1"/>
</dbReference>
<evidence type="ECO:0000256" key="3">
    <source>
        <dbReference type="ARBA" id="ARBA00023274"/>
    </source>
</evidence>
<dbReference type="PANTHER" id="PTHR11761:SF3">
    <property type="entry name" value="LARGE RIBOSOMAL SUBUNIT PROTEIN UL14M"/>
    <property type="match status" value="1"/>
</dbReference>
<evidence type="ECO:0000256" key="1">
    <source>
        <dbReference type="ARBA" id="ARBA00010745"/>
    </source>
</evidence>
<gene>
    <name evidence="5" type="primary">rpl14</name>
</gene>
<dbReference type="SMART" id="SM01374">
    <property type="entry name" value="Ribosomal_L14"/>
    <property type="match status" value="1"/>
</dbReference>
<accession>A0A4D6C6A8</accession>
<organism evidence="5">
    <name type="scientific">Chloroparvula pacifica</name>
    <dbReference type="NCBI Taxonomy" id="1883388"/>
    <lineage>
        <taxon>Eukaryota</taxon>
        <taxon>Viridiplantae</taxon>
        <taxon>Chlorophyta</taxon>
        <taxon>Chloropicophyceae</taxon>
        <taxon>Chloropicales</taxon>
        <taxon>Chloropicaceae</taxon>
        <taxon>Chloroparvula</taxon>
    </lineage>
</organism>
<dbReference type="InterPro" id="IPR005745">
    <property type="entry name" value="Ribosomal_uL14_bac-type"/>
</dbReference>
<sequence length="119" mass="12713">MLLLNSSAVVCDNSGALSARCIKVLKGPTASIGDTILVVIDKTIPNSNIASGSIQRAVVCRTKKEKQREDGSMVRFDQNSVALVNKQGMPLGTRIFGACCQELRERGHIKLATLAAMLV</sequence>
<protein>
    <submittedName>
        <fullName evidence="5">Ribosomal protein L14</fullName>
    </submittedName>
</protein>
<evidence type="ECO:0000256" key="2">
    <source>
        <dbReference type="ARBA" id="ARBA00022980"/>
    </source>
</evidence>
<dbReference type="InterPro" id="IPR000218">
    <property type="entry name" value="Ribosomal_uL14"/>
</dbReference>
<dbReference type="GO" id="GO:0070180">
    <property type="term" value="F:large ribosomal subunit rRNA binding"/>
    <property type="evidence" value="ECO:0007669"/>
    <property type="project" value="TreeGrafter"/>
</dbReference>
<keyword evidence="2 4" id="KW-0689">Ribosomal protein</keyword>
<evidence type="ECO:0000256" key="4">
    <source>
        <dbReference type="RuleBase" id="RU003949"/>
    </source>
</evidence>
<proteinExistence type="inferred from homology"/>
<comment type="similarity">
    <text evidence="1 4">Belongs to the universal ribosomal protein uL14 family.</text>
</comment>